<keyword evidence="5" id="KW-0732">Signal</keyword>
<feature type="coiled-coil region" evidence="3">
    <location>
        <begin position="823"/>
        <end position="850"/>
    </location>
</feature>
<dbReference type="InterPro" id="IPR011041">
    <property type="entry name" value="Quinoprot_gluc/sorb_DH_b-prop"/>
</dbReference>
<dbReference type="RefSeq" id="WP_404535755.1">
    <property type="nucleotide sequence ID" value="NZ_JADIKL010000001.1"/>
</dbReference>
<dbReference type="PROSITE" id="PS50887">
    <property type="entry name" value="GGDEF"/>
    <property type="match status" value="1"/>
</dbReference>
<dbReference type="Proteomes" id="UP001620397">
    <property type="component" value="Unassembled WGS sequence"/>
</dbReference>
<keyword evidence="4" id="KW-0472">Membrane</keyword>
<dbReference type="PANTHER" id="PTHR45138:SF9">
    <property type="entry name" value="DIGUANYLATE CYCLASE DGCM-RELATED"/>
    <property type="match status" value="1"/>
</dbReference>
<comment type="caution">
    <text evidence="7">The sequence shown here is derived from an EMBL/GenBank/DDBJ whole genome shotgun (WGS) entry which is preliminary data.</text>
</comment>
<dbReference type="InterPro" id="IPR015943">
    <property type="entry name" value="WD40/YVTN_repeat-like_dom_sf"/>
</dbReference>
<dbReference type="Gene3D" id="2.60.40.10">
    <property type="entry name" value="Immunoglobulins"/>
    <property type="match status" value="1"/>
</dbReference>
<evidence type="ECO:0000256" key="5">
    <source>
        <dbReference type="SAM" id="SignalP"/>
    </source>
</evidence>
<dbReference type="InterPro" id="IPR011123">
    <property type="entry name" value="Y_Y_Y"/>
</dbReference>
<feature type="domain" description="GGDEF" evidence="6">
    <location>
        <begin position="891"/>
        <end position="1030"/>
    </location>
</feature>
<proteinExistence type="predicted"/>
<organism evidence="7 8">
    <name type="scientific">Dyella agri</name>
    <dbReference type="NCBI Taxonomy" id="1926869"/>
    <lineage>
        <taxon>Bacteria</taxon>
        <taxon>Pseudomonadati</taxon>
        <taxon>Pseudomonadota</taxon>
        <taxon>Gammaproteobacteria</taxon>
        <taxon>Lysobacterales</taxon>
        <taxon>Rhodanobacteraceae</taxon>
        <taxon>Dyella</taxon>
    </lineage>
</organism>
<comment type="catalytic activity">
    <reaction evidence="2">
        <text>2 GTP = 3',3'-c-di-GMP + 2 diphosphate</text>
        <dbReference type="Rhea" id="RHEA:24898"/>
        <dbReference type="ChEBI" id="CHEBI:33019"/>
        <dbReference type="ChEBI" id="CHEBI:37565"/>
        <dbReference type="ChEBI" id="CHEBI:58805"/>
        <dbReference type="EC" id="2.7.7.65"/>
    </reaction>
</comment>
<keyword evidence="8" id="KW-1185">Reference proteome</keyword>
<dbReference type="CDD" id="cd01949">
    <property type="entry name" value="GGDEF"/>
    <property type="match status" value="1"/>
</dbReference>
<dbReference type="InterPro" id="IPR050469">
    <property type="entry name" value="Diguanylate_Cyclase"/>
</dbReference>
<keyword evidence="4" id="KW-0812">Transmembrane</keyword>
<dbReference type="PANTHER" id="PTHR45138">
    <property type="entry name" value="REGULATORY COMPONENTS OF SENSORY TRANSDUCTION SYSTEM"/>
    <property type="match status" value="1"/>
</dbReference>
<evidence type="ECO:0000259" key="6">
    <source>
        <dbReference type="PROSITE" id="PS50887"/>
    </source>
</evidence>
<feature type="transmembrane region" description="Helical" evidence="4">
    <location>
        <begin position="787"/>
        <end position="807"/>
    </location>
</feature>
<dbReference type="SMART" id="SM00267">
    <property type="entry name" value="GGDEF"/>
    <property type="match status" value="1"/>
</dbReference>
<dbReference type="InterPro" id="IPR000160">
    <property type="entry name" value="GGDEF_dom"/>
</dbReference>
<evidence type="ECO:0000256" key="1">
    <source>
        <dbReference type="ARBA" id="ARBA00012528"/>
    </source>
</evidence>
<dbReference type="EC" id="2.7.7.65" evidence="1"/>
<gene>
    <name evidence="7" type="ORF">ISP14_01935</name>
</gene>
<sequence length="1070" mass="117870">MNERAFAVNKQTECYRRFARMLALVVCCLVTGLALGTPAAAIVAPAVPSETGLPFIHNFDPRSYGAAAQNWSLAQDRQGVIYVGNVDGAVLAYDGARWQRIPVPNHAAVRSLALGADGRIYVGTVGNLGYLAPDASGQWAFVSLLDKIPSSERDFADVWSIHPSADGVFFATTTQLFRYRDGAMDVWKPRTSFHLSFLVDGTLYIRETGLGLMQLDGERLELSPGGNRFADEKIYALLPWRGPGAQPGDLLAGTRTQGWFIRHGDTYRPWATEADAAIREGQLYNATWLADGRLAAGTLRGGLFLLDAQGHLLRTLTRSSGLTTNMMLAQLQDRQGGLWIAAGNGITRIDIGSPLTHYGERAGLPGGVLALERHAGTLYAGTAEGLYRLVDGANAHFEPVPRVPGQIWGFAEVDDQLLVASSDGVFAGTDRSFRQLLDTRQNARSTSALALQRSARNPTRVFVGYQDGIGTLRRVGQRWIDEGRIAGVRQEVRTIRQDADGGLWLSLWVGGAIRLGLPLDWQGPRDPQSVKVERFGADSGLPAEQNDLVTVDGQLRFITAHGIYRFDRSSARFSLDPALAELFPDGPQQVDVLHQDRRGDLWMYAATDAGGSRESGHATYTGKAWRWQATPLQPLAGIDMSAFLDDADGTVWIGGDKGVFRYRPMQAVPADATLHTLLRMASGRDAPMLFANHPATADAPKIPYAQNTIRFEFALPSYDHAEANRYQVWLQGLDRGWSPWSGDAYRDYTNLPEGRYRFHVRARNVYGQQSQEATFDFRILPPWYRTAWAWLLWIASGALALSLLMRWRSAALRRRMSALTSLVAQRTAELARANQALQQANEALAQQIITDPLTGLKNRRYLNDHIEHDLAAARRHNRDPQAYSPGHPPHARLLFLMVDIDHFKEINDSYGHATGDRVLLQFRDVLLSVTRESDTPVRRGGEEFLILARHAPAEAGPQFAERIRAAVAAHRFDPGDGQRLRLTCSIGFASYPFFASAPDQLHWEQVVNIADECLYAAKRRGRNAWAGVVPMASPPAGNTLDALRETLDGLPEAGPLPVLASWASTEPAEA</sequence>
<evidence type="ECO:0000256" key="3">
    <source>
        <dbReference type="SAM" id="Coils"/>
    </source>
</evidence>
<dbReference type="InterPro" id="IPR029787">
    <property type="entry name" value="Nucleotide_cyclase"/>
</dbReference>
<dbReference type="NCBIfam" id="TIGR00254">
    <property type="entry name" value="GGDEF"/>
    <property type="match status" value="1"/>
</dbReference>
<feature type="signal peptide" evidence="5">
    <location>
        <begin position="1"/>
        <end position="36"/>
    </location>
</feature>
<reference evidence="7 8" key="1">
    <citation type="submission" date="2020-10" db="EMBL/GenBank/DDBJ databases">
        <title>Phylogeny of dyella-like bacteria.</title>
        <authorList>
            <person name="Fu J."/>
        </authorList>
    </citation>
    <scope>NUCLEOTIDE SEQUENCE [LARGE SCALE GENOMIC DNA]</scope>
    <source>
        <strain evidence="7 8">DKC-1</strain>
    </source>
</reference>
<dbReference type="SUPFAM" id="SSF50952">
    <property type="entry name" value="Soluble quinoprotein glucose dehydrogenase"/>
    <property type="match status" value="1"/>
</dbReference>
<accession>A0ABW8KBR9</accession>
<dbReference type="Pfam" id="PF00990">
    <property type="entry name" value="GGDEF"/>
    <property type="match status" value="1"/>
</dbReference>
<dbReference type="Gene3D" id="2.130.10.10">
    <property type="entry name" value="YVTN repeat-like/Quinoprotein amine dehydrogenase"/>
    <property type="match status" value="3"/>
</dbReference>
<keyword evidence="3" id="KW-0175">Coiled coil</keyword>
<evidence type="ECO:0000313" key="8">
    <source>
        <dbReference type="Proteomes" id="UP001620397"/>
    </source>
</evidence>
<dbReference type="Pfam" id="PF07495">
    <property type="entry name" value="Y_Y_Y"/>
    <property type="match status" value="1"/>
</dbReference>
<evidence type="ECO:0000256" key="2">
    <source>
        <dbReference type="ARBA" id="ARBA00034247"/>
    </source>
</evidence>
<name>A0ABW8KBR9_9GAMM</name>
<dbReference type="InterPro" id="IPR043128">
    <property type="entry name" value="Rev_trsase/Diguanyl_cyclase"/>
</dbReference>
<evidence type="ECO:0000313" key="7">
    <source>
        <dbReference type="EMBL" id="MFK2929540.1"/>
    </source>
</evidence>
<dbReference type="SUPFAM" id="SSF55073">
    <property type="entry name" value="Nucleotide cyclase"/>
    <property type="match status" value="1"/>
</dbReference>
<evidence type="ECO:0000256" key="4">
    <source>
        <dbReference type="SAM" id="Phobius"/>
    </source>
</evidence>
<feature type="chain" id="PRO_5047110420" description="diguanylate cyclase" evidence="5">
    <location>
        <begin position="37"/>
        <end position="1070"/>
    </location>
</feature>
<dbReference type="EMBL" id="JADIKL010000001">
    <property type="protein sequence ID" value="MFK2929540.1"/>
    <property type="molecule type" value="Genomic_DNA"/>
</dbReference>
<protein>
    <recommendedName>
        <fullName evidence="1">diguanylate cyclase</fullName>
        <ecNumber evidence="1">2.7.7.65</ecNumber>
    </recommendedName>
</protein>
<dbReference type="Gene3D" id="3.30.70.270">
    <property type="match status" value="1"/>
</dbReference>
<dbReference type="InterPro" id="IPR013783">
    <property type="entry name" value="Ig-like_fold"/>
</dbReference>
<keyword evidence="4" id="KW-1133">Transmembrane helix</keyword>
<dbReference type="SUPFAM" id="SSF63829">
    <property type="entry name" value="Calcium-dependent phosphotriesterase"/>
    <property type="match status" value="1"/>
</dbReference>